<feature type="transmembrane region" description="Helical" evidence="1">
    <location>
        <begin position="106"/>
        <end position="126"/>
    </location>
</feature>
<evidence type="ECO:0000313" key="3">
    <source>
        <dbReference type="Proteomes" id="UP000799438"/>
    </source>
</evidence>
<dbReference type="InterPro" id="IPR021514">
    <property type="entry name" value="DUF3176"/>
</dbReference>
<name>A0A6A6B1T7_9PEZI</name>
<gene>
    <name evidence="2" type="ORF">K452DRAFT_199711</name>
</gene>
<dbReference type="AlphaFoldDB" id="A0A6A6B1T7"/>
<evidence type="ECO:0000256" key="1">
    <source>
        <dbReference type="SAM" id="Phobius"/>
    </source>
</evidence>
<dbReference type="PANTHER" id="PTHR35394">
    <property type="entry name" value="DUF3176 DOMAIN-CONTAINING PROTEIN"/>
    <property type="match status" value="1"/>
</dbReference>
<feature type="non-terminal residue" evidence="2">
    <location>
        <position position="1"/>
    </location>
</feature>
<keyword evidence="1" id="KW-0472">Membrane</keyword>
<keyword evidence="1" id="KW-0812">Transmembrane</keyword>
<dbReference type="PANTHER" id="PTHR35394:SF5">
    <property type="entry name" value="DUF3176 DOMAIN-CONTAINING PROTEIN"/>
    <property type="match status" value="1"/>
</dbReference>
<dbReference type="RefSeq" id="XP_033393885.1">
    <property type="nucleotide sequence ID" value="XM_033536011.1"/>
</dbReference>
<organism evidence="2 3">
    <name type="scientific">Aplosporella prunicola CBS 121167</name>
    <dbReference type="NCBI Taxonomy" id="1176127"/>
    <lineage>
        <taxon>Eukaryota</taxon>
        <taxon>Fungi</taxon>
        <taxon>Dikarya</taxon>
        <taxon>Ascomycota</taxon>
        <taxon>Pezizomycotina</taxon>
        <taxon>Dothideomycetes</taxon>
        <taxon>Dothideomycetes incertae sedis</taxon>
        <taxon>Botryosphaeriales</taxon>
        <taxon>Aplosporellaceae</taxon>
        <taxon>Aplosporella</taxon>
    </lineage>
</organism>
<sequence length="129" mass="14367">WVWELGGMIISIGCMVTMLILLPYLDHKPVDEWHFLIAPNTMISTLITISKTSMLLTVAEGLSQLKWLYFKTAKRSLPELDIFDGASRGPWGALIFVSRMSKKTGVILPVIGSVVMIASLTMEPFAQQI</sequence>
<dbReference type="Pfam" id="PF11374">
    <property type="entry name" value="DUF3176"/>
    <property type="match status" value="1"/>
</dbReference>
<keyword evidence="1" id="KW-1133">Transmembrane helix</keyword>
<keyword evidence="3" id="KW-1185">Reference proteome</keyword>
<proteinExistence type="predicted"/>
<reference evidence="2" key="1">
    <citation type="journal article" date="2020" name="Stud. Mycol.">
        <title>101 Dothideomycetes genomes: a test case for predicting lifestyles and emergence of pathogens.</title>
        <authorList>
            <person name="Haridas S."/>
            <person name="Albert R."/>
            <person name="Binder M."/>
            <person name="Bloem J."/>
            <person name="Labutti K."/>
            <person name="Salamov A."/>
            <person name="Andreopoulos B."/>
            <person name="Baker S."/>
            <person name="Barry K."/>
            <person name="Bills G."/>
            <person name="Bluhm B."/>
            <person name="Cannon C."/>
            <person name="Castanera R."/>
            <person name="Culley D."/>
            <person name="Daum C."/>
            <person name="Ezra D."/>
            <person name="Gonzalez J."/>
            <person name="Henrissat B."/>
            <person name="Kuo A."/>
            <person name="Liang C."/>
            <person name="Lipzen A."/>
            <person name="Lutzoni F."/>
            <person name="Magnuson J."/>
            <person name="Mondo S."/>
            <person name="Nolan M."/>
            <person name="Ohm R."/>
            <person name="Pangilinan J."/>
            <person name="Park H.-J."/>
            <person name="Ramirez L."/>
            <person name="Alfaro M."/>
            <person name="Sun H."/>
            <person name="Tritt A."/>
            <person name="Yoshinaga Y."/>
            <person name="Zwiers L.-H."/>
            <person name="Turgeon B."/>
            <person name="Goodwin S."/>
            <person name="Spatafora J."/>
            <person name="Crous P."/>
            <person name="Grigoriev I."/>
        </authorList>
    </citation>
    <scope>NUCLEOTIDE SEQUENCE</scope>
    <source>
        <strain evidence="2">CBS 121167</strain>
    </source>
</reference>
<accession>A0A6A6B1T7</accession>
<dbReference type="EMBL" id="ML995498">
    <property type="protein sequence ID" value="KAF2138172.1"/>
    <property type="molecule type" value="Genomic_DNA"/>
</dbReference>
<dbReference type="GeneID" id="54293507"/>
<feature type="transmembrane region" description="Helical" evidence="1">
    <location>
        <begin position="6"/>
        <end position="25"/>
    </location>
</feature>
<feature type="non-terminal residue" evidence="2">
    <location>
        <position position="129"/>
    </location>
</feature>
<dbReference type="OrthoDB" id="5242705at2759"/>
<protein>
    <submittedName>
        <fullName evidence="2">Uncharacterized protein</fullName>
    </submittedName>
</protein>
<dbReference type="Proteomes" id="UP000799438">
    <property type="component" value="Unassembled WGS sequence"/>
</dbReference>
<evidence type="ECO:0000313" key="2">
    <source>
        <dbReference type="EMBL" id="KAF2138172.1"/>
    </source>
</evidence>